<dbReference type="InterPro" id="IPR010819">
    <property type="entry name" value="AGE/CE"/>
</dbReference>
<keyword evidence="2" id="KW-0413">Isomerase</keyword>
<dbReference type="RefSeq" id="WP_070726937.1">
    <property type="nucleotide sequence ID" value="NZ_LT629792.1"/>
</dbReference>
<dbReference type="Gene3D" id="1.50.10.10">
    <property type="match status" value="2"/>
</dbReference>
<dbReference type="InterPro" id="IPR012341">
    <property type="entry name" value="6hp_glycosidase-like_sf"/>
</dbReference>
<proteinExistence type="inferred from homology"/>
<accession>A0ABY0V999</accession>
<dbReference type="PANTHER" id="PTHR15108">
    <property type="entry name" value="N-ACYLGLUCOSAMINE-2-EPIMERASE"/>
    <property type="match status" value="1"/>
</dbReference>
<dbReference type="Pfam" id="PF07221">
    <property type="entry name" value="GlcNAc_2-epim"/>
    <property type="match status" value="2"/>
</dbReference>
<dbReference type="InterPro" id="IPR008928">
    <property type="entry name" value="6-hairpin_glycosidase_sf"/>
</dbReference>
<dbReference type="SUPFAM" id="SSF48208">
    <property type="entry name" value="Six-hairpin glycosidases"/>
    <property type="match status" value="2"/>
</dbReference>
<dbReference type="Proteomes" id="UP000198976">
    <property type="component" value="Chromosome I"/>
</dbReference>
<feature type="compositionally biased region" description="Basic and acidic residues" evidence="3">
    <location>
        <begin position="346"/>
        <end position="369"/>
    </location>
</feature>
<evidence type="ECO:0000256" key="1">
    <source>
        <dbReference type="ARBA" id="ARBA00008558"/>
    </source>
</evidence>
<organism evidence="4 5">
    <name type="scientific">Schaalia radingae</name>
    <dbReference type="NCBI Taxonomy" id="131110"/>
    <lineage>
        <taxon>Bacteria</taxon>
        <taxon>Bacillati</taxon>
        <taxon>Actinomycetota</taxon>
        <taxon>Actinomycetes</taxon>
        <taxon>Actinomycetales</taxon>
        <taxon>Actinomycetaceae</taxon>
        <taxon>Schaalia</taxon>
    </lineage>
</organism>
<dbReference type="EMBL" id="LT629792">
    <property type="protein sequence ID" value="SDU00018.1"/>
    <property type="molecule type" value="Genomic_DNA"/>
</dbReference>
<evidence type="ECO:0000313" key="5">
    <source>
        <dbReference type="Proteomes" id="UP000198976"/>
    </source>
</evidence>
<gene>
    <name evidence="4" type="ORF">SAMN04489714_1531</name>
</gene>
<sequence>MEMPWSNTDLMVGFDEEFDAIVDFARASRVDGGFGYLDADGVVDPTRPIELWITCRMTHVFAMAALKGDDSAREFVEHGVASLLGPLHDDEHGGWYSAITPDTHEVALDKKEAYAHAFVVLAATSALAAGIPQANELLDEALRVEERYWWEPEFGRVCESWDLAFTRKEDYRGINANMHTTECFLSAWDATGDRKWLDRARGIIRFVYDQASQHEWRIPEHFSANWRIIPDYNRDEPAHPFRPFGVTPGHGLEWARLFVQAHAALAQEGEPGDDIAWMTEGAVRLFERAVADGWDVDGAPGFVYTTDFEGTPVVRERMHWVMCEAISAAVAIAPFLSEHPAGKSHAGNDKGGARSENDLRGEGDLRDESAPTITTRSLQELYAQWVAYVDEYLREAPGRWYHELTPDNAPGTRTWPGKPDAYHVAQMLIFARLPLTPTFASAIKDGLLAPLDR</sequence>
<name>A0ABY0V999_9ACTO</name>
<feature type="region of interest" description="Disordered" evidence="3">
    <location>
        <begin position="341"/>
        <end position="371"/>
    </location>
</feature>
<protein>
    <submittedName>
        <fullName evidence="4">Mannose or cellobiose epimerase, N-acyl-D-glucosamine 2-epimerase family</fullName>
    </submittedName>
</protein>
<reference evidence="4 5" key="1">
    <citation type="submission" date="2016-10" db="EMBL/GenBank/DDBJ databases">
        <authorList>
            <person name="Varghese N."/>
            <person name="Submissions S."/>
        </authorList>
    </citation>
    <scope>NUCLEOTIDE SEQUENCE [LARGE SCALE GENOMIC DNA]</scope>
    <source>
        <strain evidence="4 5">DSM 9169</strain>
    </source>
</reference>
<evidence type="ECO:0000313" key="4">
    <source>
        <dbReference type="EMBL" id="SDU00018.1"/>
    </source>
</evidence>
<keyword evidence="5" id="KW-1185">Reference proteome</keyword>
<evidence type="ECO:0000256" key="3">
    <source>
        <dbReference type="SAM" id="MobiDB-lite"/>
    </source>
</evidence>
<evidence type="ECO:0000256" key="2">
    <source>
        <dbReference type="ARBA" id="ARBA00023235"/>
    </source>
</evidence>
<comment type="similarity">
    <text evidence="1">Belongs to the N-acylglucosamine 2-epimerase family.</text>
</comment>